<dbReference type="Gene3D" id="3.40.50.300">
    <property type="entry name" value="P-loop containing nucleotide triphosphate hydrolases"/>
    <property type="match status" value="1"/>
</dbReference>
<dbReference type="EMBL" id="MT141557">
    <property type="protein sequence ID" value="QJA66545.1"/>
    <property type="molecule type" value="Genomic_DNA"/>
</dbReference>
<proteinExistence type="predicted"/>
<reference evidence="1" key="1">
    <citation type="submission" date="2020-03" db="EMBL/GenBank/DDBJ databases">
        <title>The deep terrestrial virosphere.</title>
        <authorList>
            <person name="Holmfeldt K."/>
            <person name="Nilsson E."/>
            <person name="Simone D."/>
            <person name="Lopez-Fernandez M."/>
            <person name="Wu X."/>
            <person name="de Brujin I."/>
            <person name="Lundin D."/>
            <person name="Andersson A."/>
            <person name="Bertilsson S."/>
            <person name="Dopson M."/>
        </authorList>
    </citation>
    <scope>NUCLEOTIDE SEQUENCE</scope>
    <source>
        <strain evidence="1">MM415B00342</strain>
    </source>
</reference>
<name>A0A6M3JBJ3_9ZZZZ</name>
<sequence>MLKCGTRWGKTKLAVQEAFYYLGKPNARIWWLAPSWSEAGVAWRMFLEDIPHEVMSSINNSEKSIRVINGSWIWFKSAEEYEHLRAEGLDFAVLDEAARMKRDAWFECIRPRLTDKQGKALFLSTPKGMNWFYEIYMMGRANIPGWESFSFPTWTNPYIQAGEIDSARQDMPERLFDQEFGAEFLSDLGAVFRFKRDEVTKEIVNVRGSFQEPVVAEKYVGGVDLGKRSSFTVIFILDMAGHVVAYDRFKTVDWTLQVKRVANLGLKYNNARMLLDSTGIGDPIYDFLKQIYPYASPYYISAGGKRMSLIDNLSLMIEQEEITWAEIPELMNELQVFGIETTRTGKPTYEAPRGFNDDCVFALALAAWALKKRGGVGFTFIDW</sequence>
<organism evidence="1">
    <name type="scientific">viral metagenome</name>
    <dbReference type="NCBI Taxonomy" id="1070528"/>
    <lineage>
        <taxon>unclassified sequences</taxon>
        <taxon>metagenomes</taxon>
        <taxon>organismal metagenomes</taxon>
    </lineage>
</organism>
<dbReference type="Gene3D" id="3.30.420.240">
    <property type="match status" value="1"/>
</dbReference>
<evidence type="ECO:0000313" key="1">
    <source>
        <dbReference type="EMBL" id="QJA66545.1"/>
    </source>
</evidence>
<protein>
    <submittedName>
        <fullName evidence="1">Putative terminase</fullName>
    </submittedName>
</protein>
<accession>A0A6M3JBJ3</accession>
<dbReference type="Pfam" id="PF03237">
    <property type="entry name" value="Terminase_6N"/>
    <property type="match status" value="1"/>
</dbReference>
<gene>
    <name evidence="1" type="ORF">MM415B00342_0007</name>
</gene>
<dbReference type="InterPro" id="IPR027417">
    <property type="entry name" value="P-loop_NTPase"/>
</dbReference>
<dbReference type="AlphaFoldDB" id="A0A6M3JBJ3"/>